<dbReference type="EMBL" id="JANPWB010000004">
    <property type="protein sequence ID" value="KAJ1192161.1"/>
    <property type="molecule type" value="Genomic_DNA"/>
</dbReference>
<dbReference type="AlphaFoldDB" id="A0AAV7UUU4"/>
<name>A0AAV7UUU4_PLEWA</name>
<proteinExistence type="predicted"/>
<evidence type="ECO:0000313" key="2">
    <source>
        <dbReference type="Proteomes" id="UP001066276"/>
    </source>
</evidence>
<organism evidence="1 2">
    <name type="scientific">Pleurodeles waltl</name>
    <name type="common">Iberian ribbed newt</name>
    <dbReference type="NCBI Taxonomy" id="8319"/>
    <lineage>
        <taxon>Eukaryota</taxon>
        <taxon>Metazoa</taxon>
        <taxon>Chordata</taxon>
        <taxon>Craniata</taxon>
        <taxon>Vertebrata</taxon>
        <taxon>Euteleostomi</taxon>
        <taxon>Amphibia</taxon>
        <taxon>Batrachia</taxon>
        <taxon>Caudata</taxon>
        <taxon>Salamandroidea</taxon>
        <taxon>Salamandridae</taxon>
        <taxon>Pleurodelinae</taxon>
        <taxon>Pleurodeles</taxon>
    </lineage>
</organism>
<comment type="caution">
    <text evidence="1">The sequence shown here is derived from an EMBL/GenBank/DDBJ whole genome shotgun (WGS) entry which is preliminary data.</text>
</comment>
<evidence type="ECO:0000313" key="1">
    <source>
        <dbReference type="EMBL" id="KAJ1192161.1"/>
    </source>
</evidence>
<sequence>MLPPGIVHCEHLEPHDTAADHGGTAEGEVMIEYGLPPDGPLETESIPPYKAWLLAQQVGTVASLEQGVRQCEVVVERSSDMAKCDYAICPGVM</sequence>
<protein>
    <submittedName>
        <fullName evidence="1">Uncharacterized protein</fullName>
    </submittedName>
</protein>
<dbReference type="Proteomes" id="UP001066276">
    <property type="component" value="Chromosome 2_2"/>
</dbReference>
<gene>
    <name evidence="1" type="ORF">NDU88_001473</name>
</gene>
<keyword evidence="2" id="KW-1185">Reference proteome</keyword>
<accession>A0AAV7UUU4</accession>
<reference evidence="1" key="1">
    <citation type="journal article" date="2022" name="bioRxiv">
        <title>Sequencing and chromosome-scale assembly of the giantPleurodeles waltlgenome.</title>
        <authorList>
            <person name="Brown T."/>
            <person name="Elewa A."/>
            <person name="Iarovenko S."/>
            <person name="Subramanian E."/>
            <person name="Araus A.J."/>
            <person name="Petzold A."/>
            <person name="Susuki M."/>
            <person name="Suzuki K.-i.T."/>
            <person name="Hayashi T."/>
            <person name="Toyoda A."/>
            <person name="Oliveira C."/>
            <person name="Osipova E."/>
            <person name="Leigh N.D."/>
            <person name="Simon A."/>
            <person name="Yun M.H."/>
        </authorList>
    </citation>
    <scope>NUCLEOTIDE SEQUENCE</scope>
    <source>
        <strain evidence="1">20211129_DDA</strain>
        <tissue evidence="1">Liver</tissue>
    </source>
</reference>